<organism evidence="1 2">
    <name type="scientific">Coregonus suidteri</name>
    <dbReference type="NCBI Taxonomy" id="861788"/>
    <lineage>
        <taxon>Eukaryota</taxon>
        <taxon>Metazoa</taxon>
        <taxon>Chordata</taxon>
        <taxon>Craniata</taxon>
        <taxon>Vertebrata</taxon>
        <taxon>Euteleostomi</taxon>
        <taxon>Actinopterygii</taxon>
        <taxon>Neopterygii</taxon>
        <taxon>Teleostei</taxon>
        <taxon>Protacanthopterygii</taxon>
        <taxon>Salmoniformes</taxon>
        <taxon>Salmonidae</taxon>
        <taxon>Coregoninae</taxon>
        <taxon>Coregonus</taxon>
    </lineage>
</organism>
<keyword evidence="2" id="KW-1185">Reference proteome</keyword>
<accession>A0AAN8LVE7</accession>
<dbReference type="EMBL" id="JAGTTL010000012">
    <property type="protein sequence ID" value="KAK6315042.1"/>
    <property type="molecule type" value="Genomic_DNA"/>
</dbReference>
<name>A0AAN8LVE7_9TELE</name>
<evidence type="ECO:0000313" key="1">
    <source>
        <dbReference type="EMBL" id="KAK6315042.1"/>
    </source>
</evidence>
<sequence length="64" mass="7292">MQCDFLDFCFGFRLSQLKCTYGGDCRPLHALWVGGPAESAVCRVLVLPTVYRLYVGSFWERAQL</sequence>
<gene>
    <name evidence="1" type="ORF">J4Q44_G00145710</name>
</gene>
<comment type="caution">
    <text evidence="1">The sequence shown here is derived from an EMBL/GenBank/DDBJ whole genome shotgun (WGS) entry which is preliminary data.</text>
</comment>
<proteinExistence type="predicted"/>
<dbReference type="AlphaFoldDB" id="A0AAN8LVE7"/>
<dbReference type="Proteomes" id="UP001356427">
    <property type="component" value="Unassembled WGS sequence"/>
</dbReference>
<evidence type="ECO:0000313" key="2">
    <source>
        <dbReference type="Proteomes" id="UP001356427"/>
    </source>
</evidence>
<protein>
    <submittedName>
        <fullName evidence="1">Uncharacterized protein</fullName>
    </submittedName>
</protein>
<reference evidence="1 2" key="1">
    <citation type="submission" date="2021-04" db="EMBL/GenBank/DDBJ databases">
        <authorList>
            <person name="De Guttry C."/>
            <person name="Zahm M."/>
            <person name="Klopp C."/>
            <person name="Cabau C."/>
            <person name="Louis A."/>
            <person name="Berthelot C."/>
            <person name="Parey E."/>
            <person name="Roest Crollius H."/>
            <person name="Montfort J."/>
            <person name="Robinson-Rechavi M."/>
            <person name="Bucao C."/>
            <person name="Bouchez O."/>
            <person name="Gislard M."/>
            <person name="Lluch J."/>
            <person name="Milhes M."/>
            <person name="Lampietro C."/>
            <person name="Lopez Roques C."/>
            <person name="Donnadieu C."/>
            <person name="Braasch I."/>
            <person name="Desvignes T."/>
            <person name="Postlethwait J."/>
            <person name="Bobe J."/>
            <person name="Wedekind C."/>
            <person name="Guiguen Y."/>
        </authorList>
    </citation>
    <scope>NUCLEOTIDE SEQUENCE [LARGE SCALE GENOMIC DNA]</scope>
    <source>
        <strain evidence="1">Cs_M1</strain>
        <tissue evidence="1">Blood</tissue>
    </source>
</reference>
<feature type="non-terminal residue" evidence="1">
    <location>
        <position position="64"/>
    </location>
</feature>